<dbReference type="AlphaFoldDB" id="F5RB08"/>
<comment type="subcellular location">
    <subcellularLocation>
        <location evidence="1">Membrane</location>
        <topology evidence="1">Multi-pass membrane protein</topology>
    </subcellularLocation>
</comment>
<keyword evidence="2 5" id="KW-0812">Transmembrane</keyword>
<reference evidence="7 8" key="1">
    <citation type="journal article" date="2011" name="J. Bacteriol.">
        <title>Genome sequence of Methyloversatilis universalis FAM5T, a methylotrophic representative of the order Rhodocyclales.</title>
        <authorList>
            <person name="Kittichotirat W."/>
            <person name="Good N.M."/>
            <person name="Hall R."/>
            <person name="Bringel F."/>
            <person name="Lajus A."/>
            <person name="Medigue C."/>
            <person name="Smalley N.E."/>
            <person name="Beck D."/>
            <person name="Bumgarner R."/>
            <person name="Vuilleumier S."/>
            <person name="Kalyuzhnaya M.G."/>
        </authorList>
    </citation>
    <scope>NUCLEOTIDE SEQUENCE [LARGE SCALE GENOMIC DNA]</scope>
    <source>
        <strain evidence="8">ATCC BAA-1314 / JCM 13912 / FAM5</strain>
    </source>
</reference>
<feature type="transmembrane region" description="Helical" evidence="5">
    <location>
        <begin position="54"/>
        <end position="77"/>
    </location>
</feature>
<dbReference type="InterPro" id="IPR004837">
    <property type="entry name" value="NaCa_Exmemb"/>
</dbReference>
<organism evidence="7 8">
    <name type="scientific">Methyloversatilis universalis (strain ATCC BAA-1314 / DSM 25237 / JCM 13912 / CCUG 52030 / FAM5)</name>
    <dbReference type="NCBI Taxonomy" id="1000565"/>
    <lineage>
        <taxon>Bacteria</taxon>
        <taxon>Pseudomonadati</taxon>
        <taxon>Pseudomonadota</taxon>
        <taxon>Betaproteobacteria</taxon>
        <taxon>Nitrosomonadales</taxon>
        <taxon>Sterolibacteriaceae</taxon>
        <taxon>Methyloversatilis</taxon>
    </lineage>
</organism>
<feature type="transmembrane region" description="Helical" evidence="5">
    <location>
        <begin position="24"/>
        <end position="48"/>
    </location>
</feature>
<dbReference type="RefSeq" id="WP_008060151.1">
    <property type="nucleotide sequence ID" value="NZ_AFHG01000041.1"/>
</dbReference>
<feature type="transmembrane region" description="Helical" evidence="5">
    <location>
        <begin position="118"/>
        <end position="135"/>
    </location>
</feature>
<gene>
    <name evidence="7" type="ORF">METUNv1_01385</name>
</gene>
<accession>F5RB08</accession>
<comment type="caution">
    <text evidence="7">The sequence shown here is derived from an EMBL/GenBank/DDBJ whole genome shotgun (WGS) entry which is preliminary data.</text>
</comment>
<feature type="transmembrane region" description="Helical" evidence="5">
    <location>
        <begin position="304"/>
        <end position="320"/>
    </location>
</feature>
<feature type="transmembrane region" description="Helical" evidence="5">
    <location>
        <begin position="273"/>
        <end position="292"/>
    </location>
</feature>
<dbReference type="Pfam" id="PF01699">
    <property type="entry name" value="Na_Ca_ex"/>
    <property type="match status" value="2"/>
</dbReference>
<dbReference type="GO" id="GO:0005262">
    <property type="term" value="F:calcium channel activity"/>
    <property type="evidence" value="ECO:0007669"/>
    <property type="project" value="TreeGrafter"/>
</dbReference>
<feature type="transmembrane region" description="Helical" evidence="5">
    <location>
        <begin position="177"/>
        <end position="197"/>
    </location>
</feature>
<dbReference type="EMBL" id="AFHG01000041">
    <property type="protein sequence ID" value="EGK72269.1"/>
    <property type="molecule type" value="Genomic_DNA"/>
</dbReference>
<feature type="transmembrane region" description="Helical" evidence="5">
    <location>
        <begin position="244"/>
        <end position="267"/>
    </location>
</feature>
<dbReference type="InterPro" id="IPR044880">
    <property type="entry name" value="NCX_ion-bd_dom_sf"/>
</dbReference>
<keyword evidence="3 5" id="KW-1133">Transmembrane helix</keyword>
<feature type="transmembrane region" description="Helical" evidence="5">
    <location>
        <begin position="209"/>
        <end position="232"/>
    </location>
</feature>
<dbReference type="PANTHER" id="PTHR10846:SF8">
    <property type="entry name" value="INNER MEMBRANE PROTEIN YRBG"/>
    <property type="match status" value="1"/>
</dbReference>
<keyword evidence="8" id="KW-1185">Reference proteome</keyword>
<dbReference type="GO" id="GO:0008273">
    <property type="term" value="F:calcium, potassium:sodium antiporter activity"/>
    <property type="evidence" value="ECO:0007669"/>
    <property type="project" value="TreeGrafter"/>
</dbReference>
<evidence type="ECO:0000256" key="1">
    <source>
        <dbReference type="ARBA" id="ARBA00004141"/>
    </source>
</evidence>
<keyword evidence="4 5" id="KW-0472">Membrane</keyword>
<name>F5RB08_METUF</name>
<evidence type="ECO:0000313" key="8">
    <source>
        <dbReference type="Proteomes" id="UP000005019"/>
    </source>
</evidence>
<protein>
    <submittedName>
        <fullName evidence="7">Na+/Ca+ antiporter, CaCA family</fullName>
    </submittedName>
</protein>
<dbReference type="Gene3D" id="1.20.1420.30">
    <property type="entry name" value="NCX, central ion-binding region"/>
    <property type="match status" value="2"/>
</dbReference>
<evidence type="ECO:0000256" key="4">
    <source>
        <dbReference type="ARBA" id="ARBA00023136"/>
    </source>
</evidence>
<dbReference type="Proteomes" id="UP000005019">
    <property type="component" value="Unassembled WGS sequence"/>
</dbReference>
<dbReference type="NCBIfam" id="TIGR00367">
    <property type="entry name" value="calcium/sodium antiporter"/>
    <property type="match status" value="1"/>
</dbReference>
<evidence type="ECO:0000256" key="2">
    <source>
        <dbReference type="ARBA" id="ARBA00022692"/>
    </source>
</evidence>
<evidence type="ECO:0000313" key="7">
    <source>
        <dbReference type="EMBL" id="EGK72269.1"/>
    </source>
</evidence>
<feature type="domain" description="Sodium/calcium exchanger membrane region" evidence="6">
    <location>
        <begin position="2"/>
        <end position="130"/>
    </location>
</feature>
<dbReference type="InterPro" id="IPR004481">
    <property type="entry name" value="K/Na/Ca-exchanger"/>
</dbReference>
<evidence type="ECO:0000256" key="3">
    <source>
        <dbReference type="ARBA" id="ARBA00022989"/>
    </source>
</evidence>
<feature type="domain" description="Sodium/calcium exchanger membrane region" evidence="6">
    <location>
        <begin position="177"/>
        <end position="318"/>
    </location>
</feature>
<dbReference type="eggNOG" id="COG0530">
    <property type="taxonomic scope" value="Bacteria"/>
</dbReference>
<proteinExistence type="predicted"/>
<dbReference type="GO" id="GO:0006874">
    <property type="term" value="P:intracellular calcium ion homeostasis"/>
    <property type="evidence" value="ECO:0007669"/>
    <property type="project" value="TreeGrafter"/>
</dbReference>
<sequence>MLLGAEMVLRAAARIANRLRVPPILIGLTVVSVGTSVPELGVGLAAVAENKGPLAVGNIAGTNMLNILFILGLSALIRPLPTRMLSVRLDVPVMIASALALVAMAWDGRLDRGEGSMLLIAAVLYTVALIHLSRAEGPALQREFSQEFGREFSQEGAPAPAIAARQGILEAPAAQGVLLAAGIALTLVGADLLVNGASSMARTWGVSDAFIGLTVVAIGTSAPELVTTLLATLKNDRDVAIGNLIGSSIYNILVILGLTVVAAPGGVEVGSEVLRIDLPLAALVALVCLPVFRSEGRVSRSEGAVFVIAYLVYLSLLLLVRH</sequence>
<evidence type="ECO:0000259" key="6">
    <source>
        <dbReference type="Pfam" id="PF01699"/>
    </source>
</evidence>
<dbReference type="PANTHER" id="PTHR10846">
    <property type="entry name" value="SODIUM/POTASSIUM/CALCIUM EXCHANGER"/>
    <property type="match status" value="1"/>
</dbReference>
<dbReference type="STRING" id="1000565.METUNv1_01385"/>
<evidence type="ECO:0000256" key="5">
    <source>
        <dbReference type="SAM" id="Phobius"/>
    </source>
</evidence>
<feature type="transmembrane region" description="Helical" evidence="5">
    <location>
        <begin position="89"/>
        <end position="106"/>
    </location>
</feature>
<dbReference type="GO" id="GO:0005886">
    <property type="term" value="C:plasma membrane"/>
    <property type="evidence" value="ECO:0007669"/>
    <property type="project" value="TreeGrafter"/>
</dbReference>